<dbReference type="SUPFAM" id="SSF53383">
    <property type="entry name" value="PLP-dependent transferases"/>
    <property type="match status" value="1"/>
</dbReference>
<dbReference type="InterPro" id="IPR015422">
    <property type="entry name" value="PyrdxlP-dep_Trfase_small"/>
</dbReference>
<sequence>MLLRSLRTLKIRMDQHQKSALAVAHFLENHPKIAKIYHPGLESFPQYKLSRKQMTGYGGLMSFQLKTDDLNKIKAFFNGLSLFQIGSGHENLIYAPAISNLKELSKEQFEGVGI</sequence>
<keyword evidence="4" id="KW-0808">Transferase</keyword>
<accession>A0ABU7XRF4</accession>
<comment type="caution">
    <text evidence="4">The sequence shown here is derived from an EMBL/GenBank/DDBJ whole genome shotgun (WGS) entry which is preliminary data.</text>
</comment>
<dbReference type="RefSeq" id="WP_303305662.1">
    <property type="nucleotide sequence ID" value="NZ_JAODOP010000004.1"/>
</dbReference>
<reference evidence="4 5" key="1">
    <citation type="submission" date="2022-09" db="EMBL/GenBank/DDBJ databases">
        <title>Genome sequencing of Flavivirga sp. MEBiC05379.</title>
        <authorList>
            <person name="Oh H.-M."/>
            <person name="Kwon K.K."/>
            <person name="Park M.J."/>
            <person name="Yang S.-H."/>
        </authorList>
    </citation>
    <scope>NUCLEOTIDE SEQUENCE [LARGE SCALE GENOMIC DNA]</scope>
    <source>
        <strain evidence="4 5">MEBiC05379</strain>
    </source>
</reference>
<dbReference type="GO" id="GO:0016740">
    <property type="term" value="F:transferase activity"/>
    <property type="evidence" value="ECO:0007669"/>
    <property type="project" value="UniProtKB-KW"/>
</dbReference>
<keyword evidence="2 3" id="KW-0663">Pyridoxal phosphate</keyword>
<evidence type="ECO:0000256" key="3">
    <source>
        <dbReference type="RuleBase" id="RU362118"/>
    </source>
</evidence>
<gene>
    <name evidence="4" type="ORF">N1F79_09235</name>
</gene>
<comment type="cofactor">
    <cofactor evidence="1 3">
        <name>pyridoxal 5'-phosphate</name>
        <dbReference type="ChEBI" id="CHEBI:597326"/>
    </cofactor>
</comment>
<evidence type="ECO:0000256" key="1">
    <source>
        <dbReference type="ARBA" id="ARBA00001933"/>
    </source>
</evidence>
<evidence type="ECO:0000313" key="4">
    <source>
        <dbReference type="EMBL" id="MEF3833312.1"/>
    </source>
</evidence>
<dbReference type="Proteomes" id="UP001337305">
    <property type="component" value="Unassembled WGS sequence"/>
</dbReference>
<dbReference type="Pfam" id="PF01053">
    <property type="entry name" value="Cys_Met_Meta_PP"/>
    <property type="match status" value="1"/>
</dbReference>
<evidence type="ECO:0000313" key="5">
    <source>
        <dbReference type="Proteomes" id="UP001337305"/>
    </source>
</evidence>
<name>A0ABU7XRF4_9FLAO</name>
<comment type="similarity">
    <text evidence="3">Belongs to the trans-sulfuration enzymes family.</text>
</comment>
<keyword evidence="5" id="KW-1185">Reference proteome</keyword>
<dbReference type="EMBL" id="JAODOP010000004">
    <property type="protein sequence ID" value="MEF3833312.1"/>
    <property type="molecule type" value="Genomic_DNA"/>
</dbReference>
<organism evidence="4 5">
    <name type="scientific">Flavivirga spongiicola</name>
    <dbReference type="NCBI Taxonomy" id="421621"/>
    <lineage>
        <taxon>Bacteria</taxon>
        <taxon>Pseudomonadati</taxon>
        <taxon>Bacteroidota</taxon>
        <taxon>Flavobacteriia</taxon>
        <taxon>Flavobacteriales</taxon>
        <taxon>Flavobacteriaceae</taxon>
        <taxon>Flavivirga</taxon>
    </lineage>
</organism>
<protein>
    <submittedName>
        <fullName evidence="4">PLP-dependent transferase</fullName>
    </submittedName>
</protein>
<proteinExistence type="inferred from homology"/>
<evidence type="ECO:0000256" key="2">
    <source>
        <dbReference type="ARBA" id="ARBA00022898"/>
    </source>
</evidence>
<dbReference type="InterPro" id="IPR015424">
    <property type="entry name" value="PyrdxlP-dep_Trfase"/>
</dbReference>
<dbReference type="Gene3D" id="3.90.1150.10">
    <property type="entry name" value="Aspartate Aminotransferase, domain 1"/>
    <property type="match status" value="1"/>
</dbReference>
<dbReference type="PANTHER" id="PTHR11808">
    <property type="entry name" value="TRANS-SULFURATION ENZYME FAMILY MEMBER"/>
    <property type="match status" value="1"/>
</dbReference>
<dbReference type="InterPro" id="IPR000277">
    <property type="entry name" value="Cys/Met-Metab_PyrdxlP-dep_enz"/>
</dbReference>